<keyword evidence="4" id="KW-0378">Hydrolase</keyword>
<dbReference type="InterPro" id="IPR051406">
    <property type="entry name" value="PLD_domain"/>
</dbReference>
<evidence type="ECO:0000256" key="6">
    <source>
        <dbReference type="ARBA" id="ARBA00023098"/>
    </source>
</evidence>
<dbReference type="RefSeq" id="WP_345461218.1">
    <property type="nucleotide sequence ID" value="NZ_BAABRP010000001.1"/>
</dbReference>
<keyword evidence="6" id="KW-0443">Lipid metabolism</keyword>
<evidence type="ECO:0000256" key="7">
    <source>
        <dbReference type="SAM" id="SignalP"/>
    </source>
</evidence>
<evidence type="ECO:0000256" key="2">
    <source>
        <dbReference type="ARBA" id="ARBA00008664"/>
    </source>
</evidence>
<feature type="domain" description="PLD phosphodiesterase" evidence="8">
    <location>
        <begin position="416"/>
        <end position="443"/>
    </location>
</feature>
<dbReference type="InterPro" id="IPR001736">
    <property type="entry name" value="PLipase_D/transphosphatidylase"/>
</dbReference>
<dbReference type="Gene3D" id="3.30.870.10">
    <property type="entry name" value="Endonuclease Chain A"/>
    <property type="match status" value="2"/>
</dbReference>
<dbReference type="SUPFAM" id="SSF56024">
    <property type="entry name" value="Phospholipase D/nuclease"/>
    <property type="match status" value="2"/>
</dbReference>
<keyword evidence="10" id="KW-1185">Reference proteome</keyword>
<dbReference type="EC" id="3.1.4.4" evidence="3"/>
<reference evidence="9 10" key="1">
    <citation type="submission" date="2024-02" db="EMBL/GenBank/DDBJ databases">
        <title>Deinococcus carri NBRC 110142.</title>
        <authorList>
            <person name="Ichikawa N."/>
            <person name="Katano-Makiyama Y."/>
            <person name="Hidaka K."/>
        </authorList>
    </citation>
    <scope>NUCLEOTIDE SEQUENCE [LARGE SCALE GENOMIC DNA]</scope>
    <source>
        <strain evidence="9 10">NBRC 110142</strain>
    </source>
</reference>
<proteinExistence type="inferred from homology"/>
<keyword evidence="5" id="KW-0442">Lipid degradation</keyword>
<keyword evidence="7" id="KW-0732">Signal</keyword>
<protein>
    <recommendedName>
        <fullName evidence="3">phospholipase D</fullName>
        <ecNumber evidence="3">3.1.4.4</ecNumber>
    </recommendedName>
</protein>
<evidence type="ECO:0000256" key="5">
    <source>
        <dbReference type="ARBA" id="ARBA00022963"/>
    </source>
</evidence>
<comment type="similarity">
    <text evidence="2">Belongs to the phospholipase D family.</text>
</comment>
<name>A0ABP9W3Z6_9DEIO</name>
<dbReference type="Proteomes" id="UP001401887">
    <property type="component" value="Unassembled WGS sequence"/>
</dbReference>
<dbReference type="PROSITE" id="PS50035">
    <property type="entry name" value="PLD"/>
    <property type="match status" value="1"/>
</dbReference>
<dbReference type="CDD" id="cd09108">
    <property type="entry name" value="PLDc_PMFPLD_like_1"/>
    <property type="match status" value="1"/>
</dbReference>
<dbReference type="EMBL" id="BAABRP010000001">
    <property type="protein sequence ID" value="GAA5512085.1"/>
    <property type="molecule type" value="Genomic_DNA"/>
</dbReference>
<evidence type="ECO:0000313" key="10">
    <source>
        <dbReference type="Proteomes" id="UP001401887"/>
    </source>
</evidence>
<dbReference type="PANTHER" id="PTHR43856">
    <property type="entry name" value="CARDIOLIPIN HYDROLASE"/>
    <property type="match status" value="1"/>
</dbReference>
<evidence type="ECO:0000259" key="8">
    <source>
        <dbReference type="PROSITE" id="PS50035"/>
    </source>
</evidence>
<dbReference type="Pfam" id="PF13091">
    <property type="entry name" value="PLDc_2"/>
    <property type="match status" value="1"/>
</dbReference>
<dbReference type="InterPro" id="IPR025202">
    <property type="entry name" value="PLD-like_dom"/>
</dbReference>
<evidence type="ECO:0000256" key="3">
    <source>
        <dbReference type="ARBA" id="ARBA00012027"/>
    </source>
</evidence>
<organism evidence="9 10">
    <name type="scientific">Deinococcus carri</name>
    <dbReference type="NCBI Taxonomy" id="1211323"/>
    <lineage>
        <taxon>Bacteria</taxon>
        <taxon>Thermotogati</taxon>
        <taxon>Deinococcota</taxon>
        <taxon>Deinococci</taxon>
        <taxon>Deinococcales</taxon>
        <taxon>Deinococcaceae</taxon>
        <taxon>Deinococcus</taxon>
    </lineage>
</organism>
<feature type="chain" id="PRO_5047323563" description="phospholipase D" evidence="7">
    <location>
        <begin position="24"/>
        <end position="494"/>
    </location>
</feature>
<feature type="signal peptide" evidence="7">
    <location>
        <begin position="1"/>
        <end position="23"/>
    </location>
</feature>
<comment type="caution">
    <text evidence="9">The sequence shown here is derived from an EMBL/GenBank/DDBJ whole genome shotgun (WGS) entry which is preliminary data.</text>
</comment>
<evidence type="ECO:0000313" key="9">
    <source>
        <dbReference type="EMBL" id="GAA5512085.1"/>
    </source>
</evidence>
<evidence type="ECO:0000256" key="1">
    <source>
        <dbReference type="ARBA" id="ARBA00000798"/>
    </source>
</evidence>
<dbReference type="PANTHER" id="PTHR43856:SF1">
    <property type="entry name" value="MITOCHONDRIAL CARDIOLIPIN HYDROLASE"/>
    <property type="match status" value="1"/>
</dbReference>
<evidence type="ECO:0000256" key="4">
    <source>
        <dbReference type="ARBA" id="ARBA00022801"/>
    </source>
</evidence>
<comment type="catalytic activity">
    <reaction evidence="1">
        <text>a 1,2-diacyl-sn-glycero-3-phosphocholine + H2O = a 1,2-diacyl-sn-glycero-3-phosphate + choline + H(+)</text>
        <dbReference type="Rhea" id="RHEA:14445"/>
        <dbReference type="ChEBI" id="CHEBI:15354"/>
        <dbReference type="ChEBI" id="CHEBI:15377"/>
        <dbReference type="ChEBI" id="CHEBI:15378"/>
        <dbReference type="ChEBI" id="CHEBI:57643"/>
        <dbReference type="ChEBI" id="CHEBI:58608"/>
        <dbReference type="EC" id="3.1.4.4"/>
    </reaction>
</comment>
<sequence>MGLRFPLPLRPLLLAGLTLGGQAAATEFPVGLGPVVPARPLNEAALTCPAPTDPLERALWNVTTEGGQPDHSCANAFLNYLRTPSTPGQPDAFDRMAEQVRQARSEVLLANMQWQAGEGHPGWTFAQAVRDLYGKVRANPAAYPAGMTVRVSLGGYPDLQRPQGGTQALELVRDLTRLGVPLNDAAAGWHLAVANYDYFPHSHAKLDVIDGVDLTVSGYNYTDVHLPDTVPGGWGLHDLGLRMRGPVAQDGVTVFDDLWRHSRQVSCPPATAAEAVLRSCTLVAPEAPTHPAPAQLLVPAGDARAFLLYRRPGFDQADRAQLALFGAARQSLDLMQVEFSPSLHCWFAYLNPDDCPVTAWPPYFRAILDALERGVKVRALMVDYGTDQFANRSGVALMRLEARRRGLEDRFEARYVTFNMHTKAMTVDDRMVVVGSMNLHFSSWGPLGLNEAVLATTDPRAVAEQRASFEDLWAHHSREIPQEWWMRNVEPPPR</sequence>
<dbReference type="SMART" id="SM00155">
    <property type="entry name" value="PLDc"/>
    <property type="match status" value="2"/>
</dbReference>
<accession>A0ABP9W3Z6</accession>
<gene>
    <name evidence="9" type="primary">clsB</name>
    <name evidence="9" type="ORF">Dcar01_00799</name>
</gene>